<evidence type="ECO:0000256" key="1">
    <source>
        <dbReference type="ARBA" id="ARBA00008361"/>
    </source>
</evidence>
<sequence length="234" mass="26791">MIKKRISQSFSKSFRTYQNKAIMQKQTATILSEMAEDLTGLGIDLGCGTGFLYESLRKKMIGVDISLKMLEIYKSKNPLAIAGDIEKLPFKNNVFDFAVSNFSLHWTDLKISLKEISKVLKQNGIFCFCMPIEGSLKIVENILGKRNYDFYSEKEAIEILSGYFEIIISFHKEFKLEFKNGLELLNHLHETGSAIGKEGLSLGEKKRIFEKFKNYNKTAVLNFNVLFVKALKRE</sequence>
<dbReference type="InterPro" id="IPR051052">
    <property type="entry name" value="Diverse_substrate_MTase"/>
</dbReference>
<accession>C4FJW0</accession>
<feature type="domain" description="Methyltransferase type 11" evidence="4">
    <location>
        <begin position="44"/>
        <end position="128"/>
    </location>
</feature>
<evidence type="ECO:0000256" key="3">
    <source>
        <dbReference type="ARBA" id="ARBA00022679"/>
    </source>
</evidence>
<dbReference type="PANTHER" id="PTHR44942:SF4">
    <property type="entry name" value="METHYLTRANSFERASE TYPE 11 DOMAIN-CONTAINING PROTEIN"/>
    <property type="match status" value="1"/>
</dbReference>
<comment type="similarity">
    <text evidence="1">Belongs to the methyltransferase superfamily.</text>
</comment>
<dbReference type="Proteomes" id="UP000005540">
    <property type="component" value="Unassembled WGS sequence"/>
</dbReference>
<comment type="caution">
    <text evidence="5">The sequence shown here is derived from an EMBL/GenBank/DDBJ whole genome shotgun (WGS) entry which is preliminary data.</text>
</comment>
<evidence type="ECO:0000313" key="6">
    <source>
        <dbReference type="Proteomes" id="UP000005540"/>
    </source>
</evidence>
<name>C4FJW0_9AQUI</name>
<evidence type="ECO:0000259" key="4">
    <source>
        <dbReference type="Pfam" id="PF08241"/>
    </source>
</evidence>
<dbReference type="GO" id="GO:0032259">
    <property type="term" value="P:methylation"/>
    <property type="evidence" value="ECO:0007669"/>
    <property type="project" value="UniProtKB-KW"/>
</dbReference>
<gene>
    <name evidence="5" type="ORF">SULYE_0860</name>
</gene>
<protein>
    <submittedName>
        <fullName evidence="5">Methyltransferase domain family protein</fullName>
    </submittedName>
</protein>
<dbReference type="EMBL" id="ABZS01000070">
    <property type="protein sequence ID" value="EEP60633.1"/>
    <property type="molecule type" value="Genomic_DNA"/>
</dbReference>
<dbReference type="InterPro" id="IPR013216">
    <property type="entry name" value="Methyltransf_11"/>
</dbReference>
<evidence type="ECO:0000256" key="2">
    <source>
        <dbReference type="ARBA" id="ARBA00022603"/>
    </source>
</evidence>
<dbReference type="PANTHER" id="PTHR44942">
    <property type="entry name" value="METHYLTRANSF_11 DOMAIN-CONTAINING PROTEIN"/>
    <property type="match status" value="1"/>
</dbReference>
<reference evidence="5 6" key="1">
    <citation type="submission" date="2009-04" db="EMBL/GenBank/DDBJ databases">
        <authorList>
            <person name="Reysenbach A.-L."/>
            <person name="Heidelberg J.F."/>
            <person name="Nelson W.C."/>
        </authorList>
    </citation>
    <scope>NUCLEOTIDE SEQUENCE [LARGE SCALE GENOMIC DNA]</scope>
    <source>
        <strain evidence="5 6">SS-5</strain>
    </source>
</reference>
<dbReference type="AlphaFoldDB" id="C4FJW0"/>
<dbReference type="Pfam" id="PF08241">
    <property type="entry name" value="Methyltransf_11"/>
    <property type="match status" value="1"/>
</dbReference>
<keyword evidence="3 5" id="KW-0808">Transferase</keyword>
<evidence type="ECO:0000313" key="5">
    <source>
        <dbReference type="EMBL" id="EEP60633.1"/>
    </source>
</evidence>
<dbReference type="Gene3D" id="3.40.50.150">
    <property type="entry name" value="Vaccinia Virus protein VP39"/>
    <property type="match status" value="1"/>
</dbReference>
<keyword evidence="2 5" id="KW-0489">Methyltransferase</keyword>
<keyword evidence="6" id="KW-1185">Reference proteome</keyword>
<dbReference type="OrthoDB" id="9772751at2"/>
<dbReference type="RefSeq" id="WP_007546750.1">
    <property type="nucleotide sequence ID" value="NZ_ABZS01000070.1"/>
</dbReference>
<proteinExistence type="inferred from homology"/>
<dbReference type="SUPFAM" id="SSF53335">
    <property type="entry name" value="S-adenosyl-L-methionine-dependent methyltransferases"/>
    <property type="match status" value="1"/>
</dbReference>
<dbReference type="InterPro" id="IPR029063">
    <property type="entry name" value="SAM-dependent_MTases_sf"/>
</dbReference>
<dbReference type="GO" id="GO:0008757">
    <property type="term" value="F:S-adenosylmethionine-dependent methyltransferase activity"/>
    <property type="evidence" value="ECO:0007669"/>
    <property type="project" value="InterPro"/>
</dbReference>
<dbReference type="CDD" id="cd02440">
    <property type="entry name" value="AdoMet_MTases"/>
    <property type="match status" value="1"/>
</dbReference>
<organism evidence="5 6">
    <name type="scientific">Sulfurihydrogenibium yellowstonense SS-5</name>
    <dbReference type="NCBI Taxonomy" id="432331"/>
    <lineage>
        <taxon>Bacteria</taxon>
        <taxon>Pseudomonadati</taxon>
        <taxon>Aquificota</taxon>
        <taxon>Aquificia</taxon>
        <taxon>Aquificales</taxon>
        <taxon>Hydrogenothermaceae</taxon>
        <taxon>Sulfurihydrogenibium</taxon>
    </lineage>
</organism>